<dbReference type="AlphaFoldDB" id="A0A0G4FE03"/>
<feature type="region of interest" description="Disordered" evidence="1">
    <location>
        <begin position="46"/>
        <end position="83"/>
    </location>
</feature>
<feature type="compositionally biased region" description="Basic and acidic residues" evidence="1">
    <location>
        <begin position="66"/>
        <end position="83"/>
    </location>
</feature>
<evidence type="ECO:0000256" key="2">
    <source>
        <dbReference type="SAM" id="SignalP"/>
    </source>
</evidence>
<dbReference type="VEuPathDB" id="CryptoDB:Vbra_1179"/>
<sequence>MIMLILFSFLLMCRPLVHGKQFVKMDERRHNASWVALPHLPQHLQQQAEHQPVPSAVETTTAETEPMLREEPHDSGPLTGHEKCDRLGFLGHTPIAKGHIRTANSAI</sequence>
<feature type="chain" id="PRO_5005189155" description="Secreted protein" evidence="2">
    <location>
        <begin position="20"/>
        <end position="107"/>
    </location>
</feature>
<gene>
    <name evidence="3" type="ORF">Vbra_1179</name>
</gene>
<organism evidence="3 4">
    <name type="scientific">Vitrella brassicaformis (strain CCMP3155)</name>
    <dbReference type="NCBI Taxonomy" id="1169540"/>
    <lineage>
        <taxon>Eukaryota</taxon>
        <taxon>Sar</taxon>
        <taxon>Alveolata</taxon>
        <taxon>Colpodellida</taxon>
        <taxon>Vitrellaceae</taxon>
        <taxon>Vitrella</taxon>
    </lineage>
</organism>
<feature type="signal peptide" evidence="2">
    <location>
        <begin position="1"/>
        <end position="19"/>
    </location>
</feature>
<proteinExistence type="predicted"/>
<evidence type="ECO:0008006" key="5">
    <source>
        <dbReference type="Google" id="ProtNLM"/>
    </source>
</evidence>
<dbReference type="EMBL" id="CDMY01000416">
    <property type="protein sequence ID" value="CEM11433.1"/>
    <property type="molecule type" value="Genomic_DNA"/>
</dbReference>
<evidence type="ECO:0000313" key="3">
    <source>
        <dbReference type="EMBL" id="CEM11433.1"/>
    </source>
</evidence>
<dbReference type="Proteomes" id="UP000041254">
    <property type="component" value="Unassembled WGS sequence"/>
</dbReference>
<keyword evidence="2" id="KW-0732">Signal</keyword>
<name>A0A0G4FE03_VITBC</name>
<keyword evidence="4" id="KW-1185">Reference proteome</keyword>
<protein>
    <recommendedName>
        <fullName evidence="5">Secreted protein</fullName>
    </recommendedName>
</protein>
<evidence type="ECO:0000313" key="4">
    <source>
        <dbReference type="Proteomes" id="UP000041254"/>
    </source>
</evidence>
<reference evidence="3 4" key="1">
    <citation type="submission" date="2014-11" db="EMBL/GenBank/DDBJ databases">
        <authorList>
            <person name="Zhu J."/>
            <person name="Qi W."/>
            <person name="Song R."/>
        </authorList>
    </citation>
    <scope>NUCLEOTIDE SEQUENCE [LARGE SCALE GENOMIC DNA]</scope>
</reference>
<evidence type="ECO:0000256" key="1">
    <source>
        <dbReference type="SAM" id="MobiDB-lite"/>
    </source>
</evidence>
<accession>A0A0G4FE03</accession>
<dbReference type="InParanoid" id="A0A0G4FE03"/>